<dbReference type="Pfam" id="PF12833">
    <property type="entry name" value="HTH_18"/>
    <property type="match status" value="1"/>
</dbReference>
<reference evidence="6" key="1">
    <citation type="submission" date="2016-10" db="EMBL/GenBank/DDBJ databases">
        <authorList>
            <person name="Varghese N."/>
            <person name="Submissions S."/>
        </authorList>
    </citation>
    <scope>NUCLEOTIDE SEQUENCE [LARGE SCALE GENOMIC DNA]</scope>
    <source>
        <strain evidence="6">CGMCC 1.11014</strain>
    </source>
</reference>
<organism evidence="5 6">
    <name type="scientific">Pseudoduganella namucuonensis</name>
    <dbReference type="NCBI Taxonomy" id="1035707"/>
    <lineage>
        <taxon>Bacteria</taxon>
        <taxon>Pseudomonadati</taxon>
        <taxon>Pseudomonadota</taxon>
        <taxon>Betaproteobacteria</taxon>
        <taxon>Burkholderiales</taxon>
        <taxon>Oxalobacteraceae</taxon>
        <taxon>Telluria group</taxon>
        <taxon>Pseudoduganella</taxon>
    </lineage>
</organism>
<dbReference type="InterPro" id="IPR018060">
    <property type="entry name" value="HTH_AraC"/>
</dbReference>
<dbReference type="AlphaFoldDB" id="A0A1I7IM87"/>
<dbReference type="Gene3D" id="1.10.10.60">
    <property type="entry name" value="Homeodomain-like"/>
    <property type="match status" value="1"/>
</dbReference>
<name>A0A1I7IM87_9BURK</name>
<keyword evidence="2 5" id="KW-0238">DNA-binding</keyword>
<dbReference type="RefSeq" id="WP_093555608.1">
    <property type="nucleotide sequence ID" value="NZ_FPBO01000008.1"/>
</dbReference>
<dbReference type="SMART" id="SM00342">
    <property type="entry name" value="HTH_ARAC"/>
    <property type="match status" value="1"/>
</dbReference>
<keyword evidence="3" id="KW-0804">Transcription</keyword>
<accession>A0A1I7IM87</accession>
<keyword evidence="1" id="KW-0805">Transcription regulation</keyword>
<dbReference type="STRING" id="1035707.SAMN05216552_1008144"/>
<keyword evidence="6" id="KW-1185">Reference proteome</keyword>
<dbReference type="GO" id="GO:0003700">
    <property type="term" value="F:DNA-binding transcription factor activity"/>
    <property type="evidence" value="ECO:0007669"/>
    <property type="project" value="InterPro"/>
</dbReference>
<dbReference type="EMBL" id="FPBO01000008">
    <property type="protein sequence ID" value="SFU74061.1"/>
    <property type="molecule type" value="Genomic_DNA"/>
</dbReference>
<dbReference type="GO" id="GO:0043565">
    <property type="term" value="F:sequence-specific DNA binding"/>
    <property type="evidence" value="ECO:0007669"/>
    <property type="project" value="InterPro"/>
</dbReference>
<dbReference type="InterPro" id="IPR009057">
    <property type="entry name" value="Homeodomain-like_sf"/>
</dbReference>
<evidence type="ECO:0000256" key="1">
    <source>
        <dbReference type="ARBA" id="ARBA00023015"/>
    </source>
</evidence>
<dbReference type="PANTHER" id="PTHR43280:SF31">
    <property type="entry name" value="TRANSCRIPTIONAL REGULATORY PROTEIN"/>
    <property type="match status" value="1"/>
</dbReference>
<evidence type="ECO:0000259" key="4">
    <source>
        <dbReference type="PROSITE" id="PS01124"/>
    </source>
</evidence>
<dbReference type="SUPFAM" id="SSF46689">
    <property type="entry name" value="Homeodomain-like"/>
    <property type="match status" value="1"/>
</dbReference>
<sequence length="322" mass="36211">MNNWSLRTSAYATEHREGIWRDALQKVYLSMSRETILDELRGEVSYNRSPLGMQFVKLSGSPQAIVGDYPTTRTSSTNLWIALIHEGNATLRIGGQTHALDVGDILYGAGGVERVELHLNSDFEILTVEIPHEVFYKRLLNPLAIRAGTISRQHGINHVLSDFLSSVAAQMGSFTEMSFHPVETALAELLTYSLAMLPPLNDCKDLGHARHFQEICHSIDLHLGDCELSLAGVARRHNVSPRYVQKIFAQANTCFSQYVRTRRLEQCRKDLSNRLNASLSISEICYNWGFNDLAYFSRAFSAEYGCSPRAYRTKLLEVPVAN</sequence>
<dbReference type="OrthoDB" id="9178898at2"/>
<dbReference type="PRINTS" id="PR00032">
    <property type="entry name" value="HTHARAC"/>
</dbReference>
<dbReference type="InterPro" id="IPR020449">
    <property type="entry name" value="Tscrpt_reg_AraC-type_HTH"/>
</dbReference>
<dbReference type="PROSITE" id="PS01124">
    <property type="entry name" value="HTH_ARAC_FAMILY_2"/>
    <property type="match status" value="1"/>
</dbReference>
<dbReference type="PANTHER" id="PTHR43280">
    <property type="entry name" value="ARAC-FAMILY TRANSCRIPTIONAL REGULATOR"/>
    <property type="match status" value="1"/>
</dbReference>
<dbReference type="Proteomes" id="UP000199391">
    <property type="component" value="Unassembled WGS sequence"/>
</dbReference>
<gene>
    <name evidence="5" type="ORF">SAMN05216552_1008144</name>
</gene>
<protein>
    <submittedName>
        <fullName evidence="5">AraC-type DNA-binding protein</fullName>
    </submittedName>
</protein>
<evidence type="ECO:0000313" key="6">
    <source>
        <dbReference type="Proteomes" id="UP000199391"/>
    </source>
</evidence>
<feature type="domain" description="HTH araC/xylS-type" evidence="4">
    <location>
        <begin position="213"/>
        <end position="314"/>
    </location>
</feature>
<evidence type="ECO:0000313" key="5">
    <source>
        <dbReference type="EMBL" id="SFU74061.1"/>
    </source>
</evidence>
<proteinExistence type="predicted"/>
<evidence type="ECO:0000256" key="3">
    <source>
        <dbReference type="ARBA" id="ARBA00023163"/>
    </source>
</evidence>
<evidence type="ECO:0000256" key="2">
    <source>
        <dbReference type="ARBA" id="ARBA00023125"/>
    </source>
</evidence>